<comment type="caution">
    <text evidence="1">The sequence shown here is derived from an EMBL/GenBank/DDBJ whole genome shotgun (WGS) entry which is preliminary data.</text>
</comment>
<gene>
    <name evidence="1" type="ORF">CesoFtcFv8_017476</name>
</gene>
<dbReference type="AlphaFoldDB" id="A0AAN8GQS7"/>
<accession>A0AAN8GQS7</accession>
<sequence length="87" mass="9921">MGQKRKGEREGCVQERVSSKVIKEREKIEHQPSLLLFAVFETVLLRATIRAIECEKYRDLQVKGLQILSTEKSARLASFCLASPSTR</sequence>
<proteinExistence type="predicted"/>
<organism evidence="1 2">
    <name type="scientific">Champsocephalus esox</name>
    <name type="common">pike icefish</name>
    <dbReference type="NCBI Taxonomy" id="159716"/>
    <lineage>
        <taxon>Eukaryota</taxon>
        <taxon>Metazoa</taxon>
        <taxon>Chordata</taxon>
        <taxon>Craniata</taxon>
        <taxon>Vertebrata</taxon>
        <taxon>Euteleostomi</taxon>
        <taxon>Actinopterygii</taxon>
        <taxon>Neopterygii</taxon>
        <taxon>Teleostei</taxon>
        <taxon>Neoteleostei</taxon>
        <taxon>Acanthomorphata</taxon>
        <taxon>Eupercaria</taxon>
        <taxon>Perciformes</taxon>
        <taxon>Notothenioidei</taxon>
        <taxon>Channichthyidae</taxon>
        <taxon>Champsocephalus</taxon>
    </lineage>
</organism>
<protein>
    <submittedName>
        <fullName evidence="1">Uncharacterized protein</fullName>
    </submittedName>
</protein>
<evidence type="ECO:0000313" key="2">
    <source>
        <dbReference type="Proteomes" id="UP001335648"/>
    </source>
</evidence>
<reference evidence="1 2" key="1">
    <citation type="journal article" date="2023" name="Mol. Biol. Evol.">
        <title>Genomics of Secondarily Temperate Adaptation in the Only Non-Antarctic Icefish.</title>
        <authorList>
            <person name="Rivera-Colon A.G."/>
            <person name="Rayamajhi N."/>
            <person name="Minhas B.F."/>
            <person name="Madrigal G."/>
            <person name="Bilyk K.T."/>
            <person name="Yoon V."/>
            <person name="Hune M."/>
            <person name="Gregory S."/>
            <person name="Cheng C.H.C."/>
            <person name="Catchen J.M."/>
        </authorList>
    </citation>
    <scope>NUCLEOTIDE SEQUENCE [LARGE SCALE GENOMIC DNA]</scope>
    <source>
        <strain evidence="1">JC2023a</strain>
    </source>
</reference>
<keyword evidence="2" id="KW-1185">Reference proteome</keyword>
<evidence type="ECO:0000313" key="1">
    <source>
        <dbReference type="EMBL" id="KAK5886447.1"/>
    </source>
</evidence>
<dbReference type="Proteomes" id="UP001335648">
    <property type="component" value="Unassembled WGS sequence"/>
</dbReference>
<name>A0AAN8GQS7_9TELE</name>
<dbReference type="EMBL" id="JAULUE010002059">
    <property type="protein sequence ID" value="KAK5886447.1"/>
    <property type="molecule type" value="Genomic_DNA"/>
</dbReference>